<dbReference type="Proteomes" id="UP000271098">
    <property type="component" value="Unassembled WGS sequence"/>
</dbReference>
<organism evidence="3">
    <name type="scientific">Gongylonema pulchrum</name>
    <dbReference type="NCBI Taxonomy" id="637853"/>
    <lineage>
        <taxon>Eukaryota</taxon>
        <taxon>Metazoa</taxon>
        <taxon>Ecdysozoa</taxon>
        <taxon>Nematoda</taxon>
        <taxon>Chromadorea</taxon>
        <taxon>Rhabditida</taxon>
        <taxon>Spirurina</taxon>
        <taxon>Spiruromorpha</taxon>
        <taxon>Spiruroidea</taxon>
        <taxon>Gongylonematidae</taxon>
        <taxon>Gongylonema</taxon>
    </lineage>
</organism>
<sequence>MAKKCYFSPLVIALEENINFTGEVVLATGFGDITPYDVDSEIPIQIVHTSVRQQQQAKQRNCSQTLSELNPSGLVTIDDCSLPVKKKLIISENQQAECSGRTDELMEDERLLLAEDDMRKILKINGDNEDGAGPEKQPSHGPALFRYLFAFDESTFDEEDFLLDAAALAPDSDPDSYPSD</sequence>
<evidence type="ECO:0000313" key="2">
    <source>
        <dbReference type="Proteomes" id="UP000271098"/>
    </source>
</evidence>
<protein>
    <submittedName>
        <fullName evidence="3">S1 motif domain-containing protein</fullName>
    </submittedName>
</protein>
<gene>
    <name evidence="1" type="ORF">GPUH_LOCUS18553</name>
</gene>
<accession>A0A183EC62</accession>
<reference evidence="3" key="1">
    <citation type="submission" date="2016-06" db="UniProtKB">
        <authorList>
            <consortium name="WormBaseParasite"/>
        </authorList>
    </citation>
    <scope>IDENTIFICATION</scope>
</reference>
<reference evidence="1 2" key="2">
    <citation type="submission" date="2018-11" db="EMBL/GenBank/DDBJ databases">
        <authorList>
            <consortium name="Pathogen Informatics"/>
        </authorList>
    </citation>
    <scope>NUCLEOTIDE SEQUENCE [LARGE SCALE GENOMIC DNA]</scope>
</reference>
<evidence type="ECO:0000313" key="1">
    <source>
        <dbReference type="EMBL" id="VDN31996.1"/>
    </source>
</evidence>
<dbReference type="AlphaFoldDB" id="A0A183EC62"/>
<dbReference type="WBParaSite" id="GPUH_0001857801-mRNA-1">
    <property type="protein sequence ID" value="GPUH_0001857801-mRNA-1"/>
    <property type="gene ID" value="GPUH_0001857801"/>
</dbReference>
<dbReference type="EMBL" id="UYRT01086968">
    <property type="protein sequence ID" value="VDN31996.1"/>
    <property type="molecule type" value="Genomic_DNA"/>
</dbReference>
<keyword evidence="2" id="KW-1185">Reference proteome</keyword>
<evidence type="ECO:0000313" key="3">
    <source>
        <dbReference type="WBParaSite" id="GPUH_0001857801-mRNA-1"/>
    </source>
</evidence>
<proteinExistence type="predicted"/>
<dbReference type="OrthoDB" id="60092at2759"/>
<name>A0A183EC62_9BILA</name>